<dbReference type="VEuPathDB" id="TriTrypDB:TRSC58_04892"/>
<dbReference type="OrthoDB" id="262418at2759"/>
<name>A0A3R7M3X3_TRYRA</name>
<evidence type="ECO:0000313" key="2">
    <source>
        <dbReference type="Proteomes" id="UP000283634"/>
    </source>
</evidence>
<dbReference type="Proteomes" id="UP000283634">
    <property type="component" value="Unassembled WGS sequence"/>
</dbReference>
<dbReference type="GeneID" id="40326605"/>
<reference evidence="1 2" key="1">
    <citation type="journal article" date="2018" name="BMC Genomics">
        <title>Genomic comparison of Trypanosoma conorhini and Trypanosoma rangeli to Trypanosoma cruzi strains of high and low virulence.</title>
        <authorList>
            <person name="Bradwell K.R."/>
            <person name="Koparde V.N."/>
            <person name="Matveyev A.V."/>
            <person name="Serrano M.G."/>
            <person name="Alves J.M."/>
            <person name="Parikh H."/>
            <person name="Huang B."/>
            <person name="Lee V."/>
            <person name="Espinosa-Alvarez O."/>
            <person name="Ortiz P.A."/>
            <person name="Costa-Martins A.G."/>
            <person name="Teixeira M.M."/>
            <person name="Buck G.A."/>
        </authorList>
    </citation>
    <scope>NUCLEOTIDE SEQUENCE [LARGE SCALE GENOMIC DNA]</scope>
    <source>
        <strain evidence="1 2">AM80</strain>
    </source>
</reference>
<organism evidence="1 2">
    <name type="scientific">Trypanosoma rangeli</name>
    <dbReference type="NCBI Taxonomy" id="5698"/>
    <lineage>
        <taxon>Eukaryota</taxon>
        <taxon>Discoba</taxon>
        <taxon>Euglenozoa</taxon>
        <taxon>Kinetoplastea</taxon>
        <taxon>Metakinetoplastina</taxon>
        <taxon>Trypanosomatida</taxon>
        <taxon>Trypanosomatidae</taxon>
        <taxon>Trypanosoma</taxon>
        <taxon>Herpetosoma</taxon>
    </lineage>
</organism>
<sequence length="230" mass="25564">MQGAHIRSEGATDHEAGGNTQLLDIQKELEALQQRRAVLEEQRKVILSGCNSIASASAMQCTVLSHEAPSDAAGCTRTQLTRNSSVRHPGPSSINNSCRIPSEAERLRLLKKNVFREMKDSMRNSWERDSALVMGSFLLEDNPHAGTFGRERRFVPVQNIKGTYYLSTDLELMQRQKNAFMANATASERGRRGMNVSNHWNDLHCSGPPGPGAYTPRYGKLAKPSILTRR</sequence>
<dbReference type="RefSeq" id="XP_029240469.1">
    <property type="nucleotide sequence ID" value="XM_029379670.1"/>
</dbReference>
<protein>
    <submittedName>
        <fullName evidence="1">Uncharacterized protein</fullName>
    </submittedName>
</protein>
<dbReference type="EMBL" id="MKGL01000063">
    <property type="protein sequence ID" value="RNF08565.1"/>
    <property type="molecule type" value="Genomic_DNA"/>
</dbReference>
<gene>
    <name evidence="1" type="ORF">TraAM80_02672</name>
</gene>
<keyword evidence="2" id="KW-1185">Reference proteome</keyword>
<comment type="caution">
    <text evidence="1">The sequence shown here is derived from an EMBL/GenBank/DDBJ whole genome shotgun (WGS) entry which is preliminary data.</text>
</comment>
<proteinExistence type="predicted"/>
<dbReference type="OMA" id="LMIRNKN"/>
<accession>A0A3R7M3X3</accession>
<dbReference type="AlphaFoldDB" id="A0A3R7M3X3"/>
<evidence type="ECO:0000313" key="1">
    <source>
        <dbReference type="EMBL" id="RNF08565.1"/>
    </source>
</evidence>